<evidence type="ECO:0000313" key="3">
    <source>
        <dbReference type="EMBL" id="GGN58714.1"/>
    </source>
</evidence>
<organism evidence="3 4">
    <name type="scientific">Oceanobacillus indicireducens</name>
    <dbReference type="NCBI Taxonomy" id="1004261"/>
    <lineage>
        <taxon>Bacteria</taxon>
        <taxon>Bacillati</taxon>
        <taxon>Bacillota</taxon>
        <taxon>Bacilli</taxon>
        <taxon>Bacillales</taxon>
        <taxon>Bacillaceae</taxon>
        <taxon>Oceanobacillus</taxon>
    </lineage>
</organism>
<feature type="domain" description="PepSY" evidence="2">
    <location>
        <begin position="183"/>
        <end position="237"/>
    </location>
</feature>
<accession>A0A917XYF3</accession>
<dbReference type="EMBL" id="BMOS01000013">
    <property type="protein sequence ID" value="GGN58714.1"/>
    <property type="molecule type" value="Genomic_DNA"/>
</dbReference>
<dbReference type="InterPro" id="IPR025711">
    <property type="entry name" value="PepSY"/>
</dbReference>
<evidence type="ECO:0000313" key="4">
    <source>
        <dbReference type="Proteomes" id="UP000624041"/>
    </source>
</evidence>
<reference evidence="3" key="1">
    <citation type="journal article" date="2014" name="Int. J. Syst. Evol. Microbiol.">
        <title>Complete genome sequence of Corynebacterium casei LMG S-19264T (=DSM 44701T), isolated from a smear-ripened cheese.</title>
        <authorList>
            <consortium name="US DOE Joint Genome Institute (JGI-PGF)"/>
            <person name="Walter F."/>
            <person name="Albersmeier A."/>
            <person name="Kalinowski J."/>
            <person name="Ruckert C."/>
        </authorList>
    </citation>
    <scope>NUCLEOTIDE SEQUENCE</scope>
    <source>
        <strain evidence="3">JCM 17251</strain>
    </source>
</reference>
<dbReference type="AlphaFoldDB" id="A0A917XYF3"/>
<comment type="caution">
    <text evidence="3">The sequence shown here is derived from an EMBL/GenBank/DDBJ whole genome shotgun (WGS) entry which is preliminary data.</text>
</comment>
<evidence type="ECO:0000259" key="2">
    <source>
        <dbReference type="Pfam" id="PF03413"/>
    </source>
</evidence>
<evidence type="ECO:0000256" key="1">
    <source>
        <dbReference type="SAM" id="MobiDB-lite"/>
    </source>
</evidence>
<feature type="domain" description="PepSY" evidence="2">
    <location>
        <begin position="34"/>
        <end position="90"/>
    </location>
</feature>
<feature type="compositionally biased region" description="Basic and acidic residues" evidence="1">
    <location>
        <begin position="101"/>
        <end position="181"/>
    </location>
</feature>
<name>A0A917XYF3_9BACI</name>
<keyword evidence="4" id="KW-1185">Reference proteome</keyword>
<protein>
    <recommendedName>
        <fullName evidence="2">PepSY domain-containing protein</fullName>
    </recommendedName>
</protein>
<proteinExistence type="predicted"/>
<dbReference type="Proteomes" id="UP000624041">
    <property type="component" value="Unassembled WGS sequence"/>
</dbReference>
<dbReference type="Gene3D" id="3.10.450.40">
    <property type="match status" value="2"/>
</dbReference>
<dbReference type="Pfam" id="PF03413">
    <property type="entry name" value="PepSY"/>
    <property type="match status" value="2"/>
</dbReference>
<dbReference type="RefSeq" id="WP_156856006.1">
    <property type="nucleotide sequence ID" value="NZ_BMOS01000013.1"/>
</dbReference>
<feature type="region of interest" description="Disordered" evidence="1">
    <location>
        <begin position="101"/>
        <end position="183"/>
    </location>
</feature>
<gene>
    <name evidence="3" type="ORF">GCM10007971_21100</name>
</gene>
<reference evidence="3" key="2">
    <citation type="submission" date="2020-09" db="EMBL/GenBank/DDBJ databases">
        <authorList>
            <person name="Sun Q."/>
            <person name="Ohkuma M."/>
        </authorList>
    </citation>
    <scope>NUCLEOTIDE SEQUENCE</scope>
    <source>
        <strain evidence="3">JCM 17251</strain>
    </source>
</reference>
<sequence>MNKKLLMAIGAMAIATVLGLIFSQNLSVSAGPDLTEKEVTEKVEAQYPGEITALKLDEQETNPIYEVEIVIDGQGYELVIDGNSGEVLKLEEKWLAKADEKKDMTTDKQKENGDKREASATNKKETDLEMKEKATEDTKETERKTVTAPKQEDAEEAKKEDNEAKKGPNDDSKKQSDERKSTISQEKAIEIALKQFSGVVDDIDLDREDGRLIYEIEIESPEGEAEIEIDAYTGEVLVVDIDLDD</sequence>